<proteinExistence type="predicted"/>
<sequence length="50" mass="5767">KYYLEFQEYSKTSETGVTSIYNVFGWKPDDAKNAFRISNIQYAYGDSGTI</sequence>
<gene>
    <name evidence="1" type="ORF">RPERSI_LOCUS13777</name>
</gene>
<reference evidence="1" key="1">
    <citation type="submission" date="2021-06" db="EMBL/GenBank/DDBJ databases">
        <authorList>
            <person name="Kallberg Y."/>
            <person name="Tangrot J."/>
            <person name="Rosling A."/>
        </authorList>
    </citation>
    <scope>NUCLEOTIDE SEQUENCE</scope>
    <source>
        <strain evidence="1">MA461A</strain>
    </source>
</reference>
<feature type="non-terminal residue" evidence="1">
    <location>
        <position position="1"/>
    </location>
</feature>
<accession>A0ACA9QDM9</accession>
<dbReference type="EMBL" id="CAJVQC010030923">
    <property type="protein sequence ID" value="CAG8747041.1"/>
    <property type="molecule type" value="Genomic_DNA"/>
</dbReference>
<organism evidence="1 2">
    <name type="scientific">Racocetra persica</name>
    <dbReference type="NCBI Taxonomy" id="160502"/>
    <lineage>
        <taxon>Eukaryota</taxon>
        <taxon>Fungi</taxon>
        <taxon>Fungi incertae sedis</taxon>
        <taxon>Mucoromycota</taxon>
        <taxon>Glomeromycotina</taxon>
        <taxon>Glomeromycetes</taxon>
        <taxon>Diversisporales</taxon>
        <taxon>Gigasporaceae</taxon>
        <taxon>Racocetra</taxon>
    </lineage>
</organism>
<comment type="caution">
    <text evidence="1">The sequence shown here is derived from an EMBL/GenBank/DDBJ whole genome shotgun (WGS) entry which is preliminary data.</text>
</comment>
<evidence type="ECO:0000313" key="1">
    <source>
        <dbReference type="EMBL" id="CAG8747041.1"/>
    </source>
</evidence>
<protein>
    <submittedName>
        <fullName evidence="1">31078_t:CDS:1</fullName>
    </submittedName>
</protein>
<name>A0ACA9QDM9_9GLOM</name>
<evidence type="ECO:0000313" key="2">
    <source>
        <dbReference type="Proteomes" id="UP000789920"/>
    </source>
</evidence>
<dbReference type="Proteomes" id="UP000789920">
    <property type="component" value="Unassembled WGS sequence"/>
</dbReference>
<keyword evidence="2" id="KW-1185">Reference proteome</keyword>